<dbReference type="AlphaFoldDB" id="A0A031K4C3"/>
<sequence length="88" mass="9884">MKGLALALLLLMGLWCVAGPSGLLAWGENQRLLDQREKQLVDLKVDRDHLKNRVALLDPRKMDPDLAGELVRSNLNVARPDEMVMQLP</sequence>
<dbReference type="Pfam" id="PF04977">
    <property type="entry name" value="DivIC"/>
    <property type="match status" value="1"/>
</dbReference>
<reference evidence="1 2" key="1">
    <citation type="submission" date="2014-03" db="EMBL/GenBank/DDBJ databases">
        <title>Whole genome sequence of Novosphingobium resinovorum KF1.</title>
        <authorList>
            <person name="Gan H.M."/>
            <person name="Gan H.Y."/>
            <person name="Chew T.H."/>
            <person name="Savka M.A."/>
        </authorList>
    </citation>
    <scope>NUCLEOTIDE SEQUENCE [LARGE SCALE GENOMIC DNA]</scope>
    <source>
        <strain evidence="1 2">KF1</strain>
    </source>
</reference>
<proteinExistence type="predicted"/>
<gene>
    <name evidence="1" type="ORF">BV97_01563</name>
</gene>
<evidence type="ECO:0000313" key="2">
    <source>
        <dbReference type="Proteomes" id="UP000024329"/>
    </source>
</evidence>
<organism evidence="1 2">
    <name type="scientific">Novosphingobium resinovorum</name>
    <dbReference type="NCBI Taxonomy" id="158500"/>
    <lineage>
        <taxon>Bacteria</taxon>
        <taxon>Pseudomonadati</taxon>
        <taxon>Pseudomonadota</taxon>
        <taxon>Alphaproteobacteria</taxon>
        <taxon>Sphingomonadales</taxon>
        <taxon>Sphingomonadaceae</taxon>
        <taxon>Novosphingobium</taxon>
    </lineage>
</organism>
<dbReference type="InterPro" id="IPR007060">
    <property type="entry name" value="FtsL/DivIC"/>
</dbReference>
<protein>
    <submittedName>
        <fullName evidence="1">Septum formation initiator</fullName>
    </submittedName>
</protein>
<dbReference type="EMBL" id="JFYZ01000003">
    <property type="protein sequence ID" value="EZP83452.1"/>
    <property type="molecule type" value="Genomic_DNA"/>
</dbReference>
<dbReference type="eggNOG" id="COG2919">
    <property type="taxonomic scope" value="Bacteria"/>
</dbReference>
<dbReference type="PATRIC" id="fig|158500.4.peg.1601"/>
<accession>A0A031K4C3</accession>
<dbReference type="Proteomes" id="UP000024329">
    <property type="component" value="Unassembled WGS sequence"/>
</dbReference>
<name>A0A031K4C3_9SPHN</name>
<dbReference type="STRING" id="158500.BES08_04340"/>
<evidence type="ECO:0000313" key="1">
    <source>
        <dbReference type="EMBL" id="EZP83452.1"/>
    </source>
</evidence>
<comment type="caution">
    <text evidence="1">The sequence shown here is derived from an EMBL/GenBank/DDBJ whole genome shotgun (WGS) entry which is preliminary data.</text>
</comment>